<dbReference type="RefSeq" id="WP_044637936.1">
    <property type="nucleotide sequence ID" value="NZ_CP007202.1"/>
</dbReference>
<feature type="domain" description="Secretion system C-terminal sorting" evidence="2">
    <location>
        <begin position="52"/>
        <end position="122"/>
    </location>
</feature>
<name>A0A0C5WF21_9FLAO</name>
<evidence type="ECO:0000259" key="2">
    <source>
        <dbReference type="Pfam" id="PF18962"/>
    </source>
</evidence>
<reference evidence="3 4" key="1">
    <citation type="submission" date="2014-02" db="EMBL/GenBank/DDBJ databases">
        <authorList>
            <person name="Young C.-C."/>
            <person name="Hameed A."/>
            <person name="Huang H.-C."/>
            <person name="Shahina M."/>
        </authorList>
    </citation>
    <scope>NUCLEOTIDE SEQUENCE [LARGE SCALE GENOMIC DNA]</scope>
    <source>
        <strain evidence="3 4">CC-SAMT-1</strain>
    </source>
</reference>
<gene>
    <name evidence="3" type="ORF">AW14_05845</name>
</gene>
<keyword evidence="1" id="KW-0732">Signal</keyword>
<evidence type="ECO:0000313" key="3">
    <source>
        <dbReference type="EMBL" id="AJR04802.1"/>
    </source>
</evidence>
<evidence type="ECO:0000313" key="4">
    <source>
        <dbReference type="Proteomes" id="UP000032229"/>
    </source>
</evidence>
<organism evidence="3 4">
    <name type="scientific">Siansivirga zeaxanthinifaciens CC-SAMT-1</name>
    <dbReference type="NCBI Taxonomy" id="1454006"/>
    <lineage>
        <taxon>Bacteria</taxon>
        <taxon>Pseudomonadati</taxon>
        <taxon>Bacteroidota</taxon>
        <taxon>Flavobacteriia</taxon>
        <taxon>Flavobacteriales</taxon>
        <taxon>Flavobacteriaceae</taxon>
        <taxon>Siansivirga</taxon>
    </lineage>
</organism>
<dbReference type="NCBIfam" id="TIGR04183">
    <property type="entry name" value="Por_Secre_tail"/>
    <property type="match status" value="1"/>
</dbReference>
<dbReference type="Pfam" id="PF18962">
    <property type="entry name" value="Por_Secre_tail"/>
    <property type="match status" value="1"/>
</dbReference>
<dbReference type="STRING" id="1454006.AW14_05845"/>
<evidence type="ECO:0000256" key="1">
    <source>
        <dbReference type="ARBA" id="ARBA00022729"/>
    </source>
</evidence>
<sequence>MVVASGFLDPTQNSNGPAFGLWVALPAGGALVELPTTSSLSVDKFELTDINIYPNPTENILHINFKDFLETKTLLYDISGRVILNKILSNVNSTINVSQLVNGVYILELSNEKGRITKKISVK</sequence>
<keyword evidence="4" id="KW-1185">Reference proteome</keyword>
<dbReference type="InterPro" id="IPR026444">
    <property type="entry name" value="Secre_tail"/>
</dbReference>
<dbReference type="AlphaFoldDB" id="A0A0C5WF21"/>
<dbReference type="KEGG" id="sze:AW14_05845"/>
<dbReference type="Proteomes" id="UP000032229">
    <property type="component" value="Chromosome"/>
</dbReference>
<dbReference type="EMBL" id="CP007202">
    <property type="protein sequence ID" value="AJR04802.1"/>
    <property type="molecule type" value="Genomic_DNA"/>
</dbReference>
<dbReference type="HOGENOM" id="CLU_2013715_0_0_10"/>
<protein>
    <recommendedName>
        <fullName evidence="2">Secretion system C-terminal sorting domain-containing protein</fullName>
    </recommendedName>
</protein>
<accession>A0A0C5WF21</accession>
<dbReference type="OrthoDB" id="951108at2"/>
<proteinExistence type="predicted"/>